<reference evidence="3 4" key="1">
    <citation type="submission" date="2018-06" db="EMBL/GenBank/DDBJ databases">
        <authorList>
            <consortium name="Pathogen Informatics"/>
            <person name="Doyle S."/>
        </authorList>
    </citation>
    <scope>NUCLEOTIDE SEQUENCE [LARGE SCALE GENOMIC DNA]</scope>
    <source>
        <strain evidence="3 4">NCTC1934</strain>
    </source>
</reference>
<sequence length="80" mass="8377">MFILRKSCVAIVLGTAAVLTAVPGGPAAAEELPCPAHDLGETVIWDWTHLAICDDGRWTVRACAPGTTARQDDSGHAFCA</sequence>
<dbReference type="Proteomes" id="UP000255467">
    <property type="component" value="Unassembled WGS sequence"/>
</dbReference>
<dbReference type="RefSeq" id="WP_029923564.1">
    <property type="nucleotide sequence ID" value="NZ_CP041695.1"/>
</dbReference>
<dbReference type="Proteomes" id="UP000317039">
    <property type="component" value="Chromosome"/>
</dbReference>
<dbReference type="EMBL" id="CP041695">
    <property type="protein sequence ID" value="QDP79367.1"/>
    <property type="molecule type" value="Genomic_DNA"/>
</dbReference>
<evidence type="ECO:0000313" key="4">
    <source>
        <dbReference type="Proteomes" id="UP000255467"/>
    </source>
</evidence>
<evidence type="ECO:0000313" key="2">
    <source>
        <dbReference type="EMBL" id="QDP79367.1"/>
    </source>
</evidence>
<keyword evidence="4" id="KW-1185">Reference proteome</keyword>
<feature type="chain" id="PRO_5038230792" description="Secreted protein" evidence="1">
    <location>
        <begin position="22"/>
        <end position="80"/>
    </location>
</feature>
<dbReference type="KEGG" id="nod:FOH10_12230"/>
<dbReference type="OrthoDB" id="9943733at2"/>
<dbReference type="AlphaFoldDB" id="A0A379JJZ3"/>
<gene>
    <name evidence="2" type="ORF">FOH10_12230</name>
    <name evidence="3" type="ORF">NCTC1934_06155</name>
</gene>
<evidence type="ECO:0000256" key="1">
    <source>
        <dbReference type="SAM" id="SignalP"/>
    </source>
</evidence>
<keyword evidence="1" id="KW-0732">Signal</keyword>
<dbReference type="EMBL" id="UGRY01000005">
    <property type="protein sequence ID" value="SUD48818.1"/>
    <property type="molecule type" value="Genomic_DNA"/>
</dbReference>
<accession>A0A379JJZ3</accession>
<name>A0A379JJZ3_9NOCA</name>
<evidence type="ECO:0000313" key="3">
    <source>
        <dbReference type="EMBL" id="SUD48818.1"/>
    </source>
</evidence>
<feature type="signal peptide" evidence="1">
    <location>
        <begin position="1"/>
        <end position="21"/>
    </location>
</feature>
<evidence type="ECO:0008006" key="6">
    <source>
        <dbReference type="Google" id="ProtNLM"/>
    </source>
</evidence>
<dbReference type="GeneID" id="80333148"/>
<protein>
    <recommendedName>
        <fullName evidence="6">Secreted protein</fullName>
    </recommendedName>
</protein>
<reference evidence="2 5" key="2">
    <citation type="submission" date="2019-07" db="EMBL/GenBank/DDBJ databases">
        <title>Complete Genome Sequence and Methylome Analysis of Nocardia otitidis-caviarum NEB252.</title>
        <authorList>
            <person name="Fomenkov A."/>
            <person name="Anton B.P."/>
            <person name="Vincze T."/>
            <person name="Roberts R.J."/>
        </authorList>
    </citation>
    <scope>NUCLEOTIDE SEQUENCE [LARGE SCALE GENOMIC DNA]</scope>
    <source>
        <strain evidence="2 5">NEB252</strain>
    </source>
</reference>
<proteinExistence type="predicted"/>
<organism evidence="3 4">
    <name type="scientific">Nocardia otitidiscaviarum</name>
    <dbReference type="NCBI Taxonomy" id="1823"/>
    <lineage>
        <taxon>Bacteria</taxon>
        <taxon>Bacillati</taxon>
        <taxon>Actinomycetota</taxon>
        <taxon>Actinomycetes</taxon>
        <taxon>Mycobacteriales</taxon>
        <taxon>Nocardiaceae</taxon>
        <taxon>Nocardia</taxon>
    </lineage>
</organism>
<evidence type="ECO:0000313" key="5">
    <source>
        <dbReference type="Proteomes" id="UP000317039"/>
    </source>
</evidence>